<evidence type="ECO:0000256" key="5">
    <source>
        <dbReference type="HAMAP-Rule" id="MF_00362"/>
    </source>
</evidence>
<keyword evidence="2 5" id="KW-0689">Ribosomal protein</keyword>
<protein>
    <recommendedName>
        <fullName evidence="4 5">Large ribosomal subunit protein uL10</fullName>
    </recommendedName>
</protein>
<dbReference type="InterPro" id="IPR022973">
    <property type="entry name" value="Ribosomal_uL10_bac"/>
</dbReference>
<name>A0A2M7IDX1_9BACT</name>
<evidence type="ECO:0000256" key="1">
    <source>
        <dbReference type="ARBA" id="ARBA00008889"/>
    </source>
</evidence>
<gene>
    <name evidence="5 6" type="primary">rplJ</name>
    <name evidence="6" type="ORF">CO003_01190</name>
</gene>
<comment type="function">
    <text evidence="5">Forms part of the ribosomal stalk, playing a central role in the interaction of the ribosome with GTP-bound translation factors.</text>
</comment>
<dbReference type="GO" id="GO:0070180">
    <property type="term" value="F:large ribosomal subunit rRNA binding"/>
    <property type="evidence" value="ECO:0007669"/>
    <property type="project" value="UniProtKB-UniRule"/>
</dbReference>
<dbReference type="CDD" id="cd05797">
    <property type="entry name" value="Ribosomal_L10"/>
    <property type="match status" value="1"/>
</dbReference>
<dbReference type="EMBL" id="PFGW01000024">
    <property type="protein sequence ID" value="PIW74720.1"/>
    <property type="molecule type" value="Genomic_DNA"/>
</dbReference>
<dbReference type="SUPFAM" id="SSF160369">
    <property type="entry name" value="Ribosomal protein L10-like"/>
    <property type="match status" value="1"/>
</dbReference>
<dbReference type="GO" id="GO:0006412">
    <property type="term" value="P:translation"/>
    <property type="evidence" value="ECO:0007669"/>
    <property type="project" value="UniProtKB-UniRule"/>
</dbReference>
<keyword evidence="5" id="KW-0699">rRNA-binding</keyword>
<evidence type="ECO:0000256" key="2">
    <source>
        <dbReference type="ARBA" id="ARBA00022980"/>
    </source>
</evidence>
<comment type="similarity">
    <text evidence="1 5">Belongs to the universal ribosomal protein uL10 family.</text>
</comment>
<evidence type="ECO:0000256" key="3">
    <source>
        <dbReference type="ARBA" id="ARBA00023274"/>
    </source>
</evidence>
<organism evidence="6 7">
    <name type="scientific">Candidatus Portnoybacteria bacterium CG_4_8_14_3_um_filter_44_15</name>
    <dbReference type="NCBI Taxonomy" id="1974803"/>
    <lineage>
        <taxon>Bacteria</taxon>
        <taxon>Candidatus Portnoyibacteriota</taxon>
    </lineage>
</organism>
<dbReference type="Pfam" id="PF00466">
    <property type="entry name" value="Ribosomal_L10"/>
    <property type="match status" value="1"/>
</dbReference>
<keyword evidence="3 5" id="KW-0687">Ribonucleoprotein</keyword>
<proteinExistence type="inferred from homology"/>
<dbReference type="GO" id="GO:1990904">
    <property type="term" value="C:ribonucleoprotein complex"/>
    <property type="evidence" value="ECO:0007669"/>
    <property type="project" value="UniProtKB-KW"/>
</dbReference>
<dbReference type="HAMAP" id="MF_00362">
    <property type="entry name" value="Ribosomal_uL10"/>
    <property type="match status" value="1"/>
</dbReference>
<dbReference type="GO" id="GO:0005840">
    <property type="term" value="C:ribosome"/>
    <property type="evidence" value="ECO:0007669"/>
    <property type="project" value="UniProtKB-KW"/>
</dbReference>
<evidence type="ECO:0000256" key="4">
    <source>
        <dbReference type="ARBA" id="ARBA00035202"/>
    </source>
</evidence>
<sequence length="170" mass="18935">MLTKEKKKEIIDGLADKLSRQKTVVFFDYTGLKVNDSQKLRDKLREKGIDCQVSRKTLIDLALEKAGFKEVKVKEMSGQPALAFGYEDEILPAKIVYDFSRENGRVKILSGLVNGEYLGNEAIVSLAQLPSKQELLAKLIGGISSSLFGLNNVLSGNLRKLIYILKNCKI</sequence>
<dbReference type="InterPro" id="IPR043141">
    <property type="entry name" value="Ribosomal_uL10-like_sf"/>
</dbReference>
<dbReference type="AlphaFoldDB" id="A0A2M7IDX1"/>
<keyword evidence="5" id="KW-0694">RNA-binding</keyword>
<comment type="caution">
    <text evidence="6">The sequence shown here is derived from an EMBL/GenBank/DDBJ whole genome shotgun (WGS) entry which is preliminary data.</text>
</comment>
<evidence type="ECO:0000313" key="6">
    <source>
        <dbReference type="EMBL" id="PIW74720.1"/>
    </source>
</evidence>
<dbReference type="InterPro" id="IPR047865">
    <property type="entry name" value="Ribosomal_uL10_bac_type"/>
</dbReference>
<dbReference type="Proteomes" id="UP000231673">
    <property type="component" value="Unassembled WGS sequence"/>
</dbReference>
<accession>A0A2M7IDX1</accession>
<dbReference type="NCBIfam" id="NF000955">
    <property type="entry name" value="PRK00099.1-1"/>
    <property type="match status" value="1"/>
</dbReference>
<dbReference type="Gene3D" id="3.30.70.1730">
    <property type="match status" value="1"/>
</dbReference>
<dbReference type="InterPro" id="IPR001790">
    <property type="entry name" value="Ribosomal_uL10"/>
</dbReference>
<reference evidence="7" key="1">
    <citation type="submission" date="2017-09" db="EMBL/GenBank/DDBJ databases">
        <title>Depth-based differentiation of microbial function through sediment-hosted aquifers and enrichment of novel symbionts in the deep terrestrial subsurface.</title>
        <authorList>
            <person name="Probst A.J."/>
            <person name="Ladd B."/>
            <person name="Jarett J.K."/>
            <person name="Geller-Mcgrath D.E."/>
            <person name="Sieber C.M.K."/>
            <person name="Emerson J.B."/>
            <person name="Anantharaman K."/>
            <person name="Thomas B.C."/>
            <person name="Malmstrom R."/>
            <person name="Stieglmeier M."/>
            <person name="Klingl A."/>
            <person name="Woyke T."/>
            <person name="Ryan C.M."/>
            <person name="Banfield J.F."/>
        </authorList>
    </citation>
    <scope>NUCLEOTIDE SEQUENCE [LARGE SCALE GENOMIC DNA]</scope>
</reference>
<comment type="subunit">
    <text evidence="5">Part of the ribosomal stalk of the 50S ribosomal subunit. The N-terminus interacts with L11 and the large rRNA to form the base of the stalk. The C-terminus forms an elongated spine to which L12 dimers bind in a sequential fashion forming a multimeric L10(L12)X complex.</text>
</comment>
<evidence type="ECO:0000313" key="7">
    <source>
        <dbReference type="Proteomes" id="UP000231673"/>
    </source>
</evidence>
<dbReference type="Gene3D" id="6.10.250.290">
    <property type="match status" value="1"/>
</dbReference>
<dbReference type="PANTHER" id="PTHR11560">
    <property type="entry name" value="39S RIBOSOMAL PROTEIN L10, MITOCHONDRIAL"/>
    <property type="match status" value="1"/>
</dbReference>